<accession>A0AAD7CZC8</accession>
<proteinExistence type="predicted"/>
<evidence type="ECO:0000313" key="1">
    <source>
        <dbReference type="EMBL" id="KAJ7665728.1"/>
    </source>
</evidence>
<gene>
    <name evidence="1" type="ORF">B0H17DRAFT_1210849</name>
</gene>
<sequence>MDRDYVGWAKHCTLAQAPPYYLIDFRISVRFEPGEPRMVYPIVGGDQSPPEFEGDGVSELLDSFPTDVYYLGNFIREEFMEGPVGVRRALSLDMGREGFDFMRPLVDDMTQADPKTRPTMDEVVLRFASKTS</sequence>
<name>A0AAD7CZC8_MYCRO</name>
<reference evidence="1" key="1">
    <citation type="submission" date="2023-03" db="EMBL/GenBank/DDBJ databases">
        <title>Massive genome expansion in bonnet fungi (Mycena s.s.) driven by repeated elements and novel gene families across ecological guilds.</title>
        <authorList>
            <consortium name="Lawrence Berkeley National Laboratory"/>
            <person name="Harder C.B."/>
            <person name="Miyauchi S."/>
            <person name="Viragh M."/>
            <person name="Kuo A."/>
            <person name="Thoen E."/>
            <person name="Andreopoulos B."/>
            <person name="Lu D."/>
            <person name="Skrede I."/>
            <person name="Drula E."/>
            <person name="Henrissat B."/>
            <person name="Morin E."/>
            <person name="Kohler A."/>
            <person name="Barry K."/>
            <person name="LaButti K."/>
            <person name="Morin E."/>
            <person name="Salamov A."/>
            <person name="Lipzen A."/>
            <person name="Mereny Z."/>
            <person name="Hegedus B."/>
            <person name="Baldrian P."/>
            <person name="Stursova M."/>
            <person name="Weitz H."/>
            <person name="Taylor A."/>
            <person name="Grigoriev I.V."/>
            <person name="Nagy L.G."/>
            <person name="Martin F."/>
            <person name="Kauserud H."/>
        </authorList>
    </citation>
    <scope>NUCLEOTIDE SEQUENCE</scope>
    <source>
        <strain evidence="1">CBHHK067</strain>
    </source>
</reference>
<comment type="caution">
    <text evidence="1">The sequence shown here is derived from an EMBL/GenBank/DDBJ whole genome shotgun (WGS) entry which is preliminary data.</text>
</comment>
<evidence type="ECO:0008006" key="3">
    <source>
        <dbReference type="Google" id="ProtNLM"/>
    </source>
</evidence>
<dbReference type="Proteomes" id="UP001221757">
    <property type="component" value="Unassembled WGS sequence"/>
</dbReference>
<keyword evidence="2" id="KW-1185">Reference proteome</keyword>
<evidence type="ECO:0000313" key="2">
    <source>
        <dbReference type="Proteomes" id="UP001221757"/>
    </source>
</evidence>
<protein>
    <recommendedName>
        <fullName evidence="3">Protein kinase domain-containing protein</fullName>
    </recommendedName>
</protein>
<dbReference type="EMBL" id="JARKIE010000213">
    <property type="protein sequence ID" value="KAJ7665728.1"/>
    <property type="molecule type" value="Genomic_DNA"/>
</dbReference>
<dbReference type="AlphaFoldDB" id="A0AAD7CZC8"/>
<organism evidence="1 2">
    <name type="scientific">Mycena rosella</name>
    <name type="common">Pink bonnet</name>
    <name type="synonym">Agaricus rosellus</name>
    <dbReference type="NCBI Taxonomy" id="1033263"/>
    <lineage>
        <taxon>Eukaryota</taxon>
        <taxon>Fungi</taxon>
        <taxon>Dikarya</taxon>
        <taxon>Basidiomycota</taxon>
        <taxon>Agaricomycotina</taxon>
        <taxon>Agaricomycetes</taxon>
        <taxon>Agaricomycetidae</taxon>
        <taxon>Agaricales</taxon>
        <taxon>Marasmiineae</taxon>
        <taxon>Mycenaceae</taxon>
        <taxon>Mycena</taxon>
    </lineage>
</organism>